<dbReference type="EMBL" id="CM042036">
    <property type="protein sequence ID" value="KAI3744410.1"/>
    <property type="molecule type" value="Genomic_DNA"/>
</dbReference>
<name>A0ACB9DD53_9ASTR</name>
<reference evidence="2" key="1">
    <citation type="journal article" date="2022" name="Mol. Ecol. Resour.">
        <title>The genomes of chicory, endive, great burdock and yacon provide insights into Asteraceae palaeo-polyploidization history and plant inulin production.</title>
        <authorList>
            <person name="Fan W."/>
            <person name="Wang S."/>
            <person name="Wang H."/>
            <person name="Wang A."/>
            <person name="Jiang F."/>
            <person name="Liu H."/>
            <person name="Zhao H."/>
            <person name="Xu D."/>
            <person name="Zhang Y."/>
        </authorList>
    </citation>
    <scope>NUCLEOTIDE SEQUENCE [LARGE SCALE GENOMIC DNA]</scope>
    <source>
        <strain evidence="2">cv. Yunnan</strain>
    </source>
</reference>
<dbReference type="Proteomes" id="UP001056120">
    <property type="component" value="Linkage Group LG19"/>
</dbReference>
<accession>A0ACB9DD53</accession>
<organism evidence="1 2">
    <name type="scientific">Smallanthus sonchifolius</name>
    <dbReference type="NCBI Taxonomy" id="185202"/>
    <lineage>
        <taxon>Eukaryota</taxon>
        <taxon>Viridiplantae</taxon>
        <taxon>Streptophyta</taxon>
        <taxon>Embryophyta</taxon>
        <taxon>Tracheophyta</taxon>
        <taxon>Spermatophyta</taxon>
        <taxon>Magnoliopsida</taxon>
        <taxon>eudicotyledons</taxon>
        <taxon>Gunneridae</taxon>
        <taxon>Pentapetalae</taxon>
        <taxon>asterids</taxon>
        <taxon>campanulids</taxon>
        <taxon>Asterales</taxon>
        <taxon>Asteraceae</taxon>
        <taxon>Asteroideae</taxon>
        <taxon>Heliantheae alliance</taxon>
        <taxon>Millerieae</taxon>
        <taxon>Smallanthus</taxon>
    </lineage>
</organism>
<gene>
    <name evidence="1" type="ORF">L1987_57490</name>
</gene>
<proteinExistence type="predicted"/>
<protein>
    <submittedName>
        <fullName evidence="1">Uncharacterized protein</fullName>
    </submittedName>
</protein>
<keyword evidence="2" id="KW-1185">Reference proteome</keyword>
<evidence type="ECO:0000313" key="2">
    <source>
        <dbReference type="Proteomes" id="UP001056120"/>
    </source>
</evidence>
<evidence type="ECO:0000313" key="1">
    <source>
        <dbReference type="EMBL" id="KAI3744410.1"/>
    </source>
</evidence>
<reference evidence="1 2" key="2">
    <citation type="journal article" date="2022" name="Mol. Ecol. Resour.">
        <title>The genomes of chicory, endive, great burdock and yacon provide insights into Asteraceae paleo-polyploidization history and plant inulin production.</title>
        <authorList>
            <person name="Fan W."/>
            <person name="Wang S."/>
            <person name="Wang H."/>
            <person name="Wang A."/>
            <person name="Jiang F."/>
            <person name="Liu H."/>
            <person name="Zhao H."/>
            <person name="Xu D."/>
            <person name="Zhang Y."/>
        </authorList>
    </citation>
    <scope>NUCLEOTIDE SEQUENCE [LARGE SCALE GENOMIC DNA]</scope>
    <source>
        <strain evidence="2">cv. Yunnan</strain>
        <tissue evidence="1">Leaves</tissue>
    </source>
</reference>
<comment type="caution">
    <text evidence="1">The sequence shown here is derived from an EMBL/GenBank/DDBJ whole genome shotgun (WGS) entry which is preliminary data.</text>
</comment>
<sequence>MKIKQINKRVKRCAVNKNDRVAQCIRADPRIRKTKANTVECITKQSTKNFRSDTILGEGGFGKVYKGR</sequence>